<protein>
    <submittedName>
        <fullName evidence="2">Uncharacterized protein</fullName>
    </submittedName>
</protein>
<feature type="compositionally biased region" description="Polar residues" evidence="1">
    <location>
        <begin position="36"/>
        <end position="55"/>
    </location>
</feature>
<organism evidence="2 3">
    <name type="scientific">Solanum commersonii</name>
    <name type="common">Commerson's wild potato</name>
    <name type="synonym">Commerson's nightshade</name>
    <dbReference type="NCBI Taxonomy" id="4109"/>
    <lineage>
        <taxon>Eukaryota</taxon>
        <taxon>Viridiplantae</taxon>
        <taxon>Streptophyta</taxon>
        <taxon>Embryophyta</taxon>
        <taxon>Tracheophyta</taxon>
        <taxon>Spermatophyta</taxon>
        <taxon>Magnoliopsida</taxon>
        <taxon>eudicotyledons</taxon>
        <taxon>Gunneridae</taxon>
        <taxon>Pentapetalae</taxon>
        <taxon>asterids</taxon>
        <taxon>lamiids</taxon>
        <taxon>Solanales</taxon>
        <taxon>Solanaceae</taxon>
        <taxon>Solanoideae</taxon>
        <taxon>Solaneae</taxon>
        <taxon>Solanum</taxon>
    </lineage>
</organism>
<accession>A0A9J5WLT2</accession>
<evidence type="ECO:0000313" key="3">
    <source>
        <dbReference type="Proteomes" id="UP000824120"/>
    </source>
</evidence>
<reference evidence="2 3" key="1">
    <citation type="submission" date="2020-09" db="EMBL/GenBank/DDBJ databases">
        <title>De no assembly of potato wild relative species, Solanum commersonii.</title>
        <authorList>
            <person name="Cho K."/>
        </authorList>
    </citation>
    <scope>NUCLEOTIDE SEQUENCE [LARGE SCALE GENOMIC DNA]</scope>
    <source>
        <strain evidence="2">LZ3.2</strain>
        <tissue evidence="2">Leaf</tissue>
    </source>
</reference>
<proteinExistence type="predicted"/>
<dbReference type="Proteomes" id="UP000824120">
    <property type="component" value="Chromosome 11"/>
</dbReference>
<comment type="caution">
    <text evidence="2">The sequence shown here is derived from an EMBL/GenBank/DDBJ whole genome shotgun (WGS) entry which is preliminary data.</text>
</comment>
<name>A0A9J5WLT2_SOLCO</name>
<sequence length="65" mass="7441">MVHLEPPDDEWVKCNTDEACRAYKKGPAKRGMPNPFSINRANLPQERYTLSSRRSTMVHPNKSSP</sequence>
<evidence type="ECO:0000313" key="2">
    <source>
        <dbReference type="EMBL" id="KAG5576881.1"/>
    </source>
</evidence>
<feature type="region of interest" description="Disordered" evidence="1">
    <location>
        <begin position="25"/>
        <end position="65"/>
    </location>
</feature>
<gene>
    <name evidence="2" type="ORF">H5410_057015</name>
</gene>
<evidence type="ECO:0000256" key="1">
    <source>
        <dbReference type="SAM" id="MobiDB-lite"/>
    </source>
</evidence>
<dbReference type="AlphaFoldDB" id="A0A9J5WLT2"/>
<dbReference type="EMBL" id="JACXVP010000011">
    <property type="protein sequence ID" value="KAG5576881.1"/>
    <property type="molecule type" value="Genomic_DNA"/>
</dbReference>
<keyword evidence="3" id="KW-1185">Reference proteome</keyword>